<dbReference type="InterPro" id="IPR015422">
    <property type="entry name" value="PyrdxlP-dep_Trfase_small"/>
</dbReference>
<reference evidence="10 12" key="2">
    <citation type="submission" date="2018-11" db="EMBL/GenBank/DDBJ databases">
        <authorList>
            <consortium name="Pathogen Informatics"/>
        </authorList>
    </citation>
    <scope>NUCLEOTIDE SEQUENCE [LARGE SCALE GENOMIC DNA]</scope>
</reference>
<dbReference type="OrthoDB" id="65434at2759"/>
<dbReference type="Proteomes" id="UP000038040">
    <property type="component" value="Unplaced"/>
</dbReference>
<dbReference type="PANTHER" id="PTHR13693">
    <property type="entry name" value="CLASS II AMINOTRANSFERASE/8-AMINO-7-OXONONANOATE SYNTHASE"/>
    <property type="match status" value="1"/>
</dbReference>
<evidence type="ECO:0000256" key="8">
    <source>
        <dbReference type="RuleBase" id="RU003693"/>
    </source>
</evidence>
<dbReference type="InterPro" id="IPR001917">
    <property type="entry name" value="Aminotrans_II_pyridoxalP_BS"/>
</dbReference>
<dbReference type="GO" id="GO:0046512">
    <property type="term" value="P:sphingosine biosynthetic process"/>
    <property type="evidence" value="ECO:0007669"/>
    <property type="project" value="TreeGrafter"/>
</dbReference>
<evidence type="ECO:0000313" key="10">
    <source>
        <dbReference type="EMBL" id="VDN52082.1"/>
    </source>
</evidence>
<dbReference type="GO" id="GO:0046513">
    <property type="term" value="P:ceramide biosynthetic process"/>
    <property type="evidence" value="ECO:0007669"/>
    <property type="project" value="TreeGrafter"/>
</dbReference>
<dbReference type="Proteomes" id="UP000274756">
    <property type="component" value="Unassembled WGS sequence"/>
</dbReference>
<dbReference type="GO" id="GO:0016020">
    <property type="term" value="C:membrane"/>
    <property type="evidence" value="ECO:0007669"/>
    <property type="project" value="GOC"/>
</dbReference>
<sequence length="509" mass="57428">MYFIGVRSINSLHSEQLVEFRKKFNETSLLCDKKKKARTYIACSQLIIYFKLNFQQSNFFFQHFVPLYSEFEALYARNCYNRVRDIFERPISSAAGARIKILDRYSNNFGWTFSYTGTTTEVINVGSYNYLGFAENTGPCASAAATAIDEEGISNCTVIHEQGYSKTQWELEKLLAKFLKVEDAICFSMGFATNSVNISCLANKDSLILSDQYNHASLILGCRMSGATVRIFKHNDVVDLERILRESIVYGNSRTYKPFKKIIIIIEGIYSMEGSICDLPAIIALKKKYNAYLYLDEAHSIGAMGADGSGIVNYWECDPNDVDILMGTFTKSFGSAGGYIAGRKRTIDYIRVNSPAGTYSSPMSPPVAKQIYSSLSIMMGLDGTNDGKNFFHKPKNYYLFDLKTLVMNTRYFRKRLKQMGFIVYGSDDSPVVPIMIYYPTKCGLWGREMLKRHVGAVVVSAPATDMAESRVRICLSASHTKEMLDIVLEAIEEVGILSNALYSRKKYNE</sequence>
<dbReference type="Gene3D" id="3.90.1150.10">
    <property type="entry name" value="Aspartate Aminotransferase, domain 1"/>
    <property type="match status" value="1"/>
</dbReference>
<gene>
    <name evidence="10" type="ORF">DME_LOCUS2055</name>
</gene>
<keyword evidence="6" id="KW-0012">Acyltransferase</keyword>
<dbReference type="EMBL" id="UYYG01000044">
    <property type="protein sequence ID" value="VDN52082.1"/>
    <property type="molecule type" value="Genomic_DNA"/>
</dbReference>
<evidence type="ECO:0000256" key="1">
    <source>
        <dbReference type="ARBA" id="ARBA00001933"/>
    </source>
</evidence>
<keyword evidence="4" id="KW-0808">Transferase</keyword>
<dbReference type="EC" id="2.3.1.50" evidence="3"/>
<dbReference type="InterPro" id="IPR050087">
    <property type="entry name" value="AON_synthase_class-II"/>
</dbReference>
<evidence type="ECO:0000256" key="6">
    <source>
        <dbReference type="ARBA" id="ARBA00023315"/>
    </source>
</evidence>
<dbReference type="AlphaFoldDB" id="A0A0N4UJS7"/>
<comment type="similarity">
    <text evidence="2 8">Belongs to the class-II pyridoxal-phosphate-dependent aminotransferase family.</text>
</comment>
<dbReference type="InterPro" id="IPR004839">
    <property type="entry name" value="Aminotransferase_I/II_large"/>
</dbReference>
<keyword evidence="5 8" id="KW-0663">Pyridoxal phosphate</keyword>
<dbReference type="GO" id="GO:0004758">
    <property type="term" value="F:serine C-palmitoyltransferase activity"/>
    <property type="evidence" value="ECO:0007669"/>
    <property type="project" value="UniProtKB-EC"/>
</dbReference>
<dbReference type="InterPro" id="IPR015424">
    <property type="entry name" value="PyrdxlP-dep_Trfase"/>
</dbReference>
<comment type="cofactor">
    <cofactor evidence="1 8">
        <name>pyridoxal 5'-phosphate</name>
        <dbReference type="ChEBI" id="CHEBI:597326"/>
    </cofactor>
</comment>
<evidence type="ECO:0000256" key="5">
    <source>
        <dbReference type="ARBA" id="ARBA00022898"/>
    </source>
</evidence>
<name>A0A0N4UJS7_DRAME</name>
<dbReference type="Gene3D" id="3.40.640.10">
    <property type="entry name" value="Type I PLP-dependent aspartate aminotransferase-like (Major domain)"/>
    <property type="match status" value="1"/>
</dbReference>
<dbReference type="Pfam" id="PF00155">
    <property type="entry name" value="Aminotran_1_2"/>
    <property type="match status" value="1"/>
</dbReference>
<dbReference type="WBParaSite" id="DME_0000793001-mRNA-1">
    <property type="protein sequence ID" value="DME_0000793001-mRNA-1"/>
    <property type="gene ID" value="DME_0000793001"/>
</dbReference>
<dbReference type="GO" id="GO:0030170">
    <property type="term" value="F:pyridoxal phosphate binding"/>
    <property type="evidence" value="ECO:0007669"/>
    <property type="project" value="InterPro"/>
</dbReference>
<dbReference type="CDD" id="cd06454">
    <property type="entry name" value="KBL_like"/>
    <property type="match status" value="1"/>
</dbReference>
<evidence type="ECO:0000256" key="7">
    <source>
        <dbReference type="ARBA" id="ARBA00048528"/>
    </source>
</evidence>
<evidence type="ECO:0000313" key="12">
    <source>
        <dbReference type="Proteomes" id="UP000274756"/>
    </source>
</evidence>
<evidence type="ECO:0000256" key="3">
    <source>
        <dbReference type="ARBA" id="ARBA00013220"/>
    </source>
</evidence>
<dbReference type="PANTHER" id="PTHR13693:SF3">
    <property type="entry name" value="LD36009P"/>
    <property type="match status" value="1"/>
</dbReference>
<evidence type="ECO:0000256" key="2">
    <source>
        <dbReference type="ARBA" id="ARBA00008392"/>
    </source>
</evidence>
<accession>A0A0N4UJS7</accession>
<evidence type="ECO:0000313" key="13">
    <source>
        <dbReference type="WBParaSite" id="DME_0000793001-mRNA-1"/>
    </source>
</evidence>
<dbReference type="STRING" id="318479.A0A0N4UJS7"/>
<reference evidence="13" key="1">
    <citation type="submission" date="2016-03" db="UniProtKB">
        <authorList>
            <consortium name="WormBaseParasite"/>
        </authorList>
    </citation>
    <scope>IDENTIFICATION</scope>
</reference>
<evidence type="ECO:0000259" key="9">
    <source>
        <dbReference type="Pfam" id="PF00155"/>
    </source>
</evidence>
<evidence type="ECO:0000256" key="4">
    <source>
        <dbReference type="ARBA" id="ARBA00022679"/>
    </source>
</evidence>
<dbReference type="InterPro" id="IPR015421">
    <property type="entry name" value="PyrdxlP-dep_Trfase_major"/>
</dbReference>
<dbReference type="PROSITE" id="PS00599">
    <property type="entry name" value="AA_TRANSFER_CLASS_2"/>
    <property type="match status" value="1"/>
</dbReference>
<protein>
    <recommendedName>
        <fullName evidence="3">serine C-palmitoyltransferase</fullName>
        <ecNumber evidence="3">2.3.1.50</ecNumber>
    </recommendedName>
</protein>
<organism evidence="11 13">
    <name type="scientific">Dracunculus medinensis</name>
    <name type="common">Guinea worm</name>
    <dbReference type="NCBI Taxonomy" id="318479"/>
    <lineage>
        <taxon>Eukaryota</taxon>
        <taxon>Metazoa</taxon>
        <taxon>Ecdysozoa</taxon>
        <taxon>Nematoda</taxon>
        <taxon>Chromadorea</taxon>
        <taxon>Rhabditida</taxon>
        <taxon>Spirurina</taxon>
        <taxon>Dracunculoidea</taxon>
        <taxon>Dracunculidae</taxon>
        <taxon>Dracunculus</taxon>
    </lineage>
</organism>
<dbReference type="SUPFAM" id="SSF53383">
    <property type="entry name" value="PLP-dependent transferases"/>
    <property type="match status" value="1"/>
</dbReference>
<evidence type="ECO:0000313" key="11">
    <source>
        <dbReference type="Proteomes" id="UP000038040"/>
    </source>
</evidence>
<feature type="domain" description="Aminotransferase class I/classII large" evidence="9">
    <location>
        <begin position="121"/>
        <end position="491"/>
    </location>
</feature>
<dbReference type="GO" id="GO:0017059">
    <property type="term" value="C:serine palmitoyltransferase complex"/>
    <property type="evidence" value="ECO:0007669"/>
    <property type="project" value="TreeGrafter"/>
</dbReference>
<proteinExistence type="inferred from homology"/>
<keyword evidence="12" id="KW-1185">Reference proteome</keyword>
<comment type="catalytic activity">
    <reaction evidence="7">
        <text>L-serine + hexadecanoyl-CoA + H(+) = 3-oxosphinganine + CO2 + CoA</text>
        <dbReference type="Rhea" id="RHEA:14761"/>
        <dbReference type="ChEBI" id="CHEBI:15378"/>
        <dbReference type="ChEBI" id="CHEBI:16526"/>
        <dbReference type="ChEBI" id="CHEBI:33384"/>
        <dbReference type="ChEBI" id="CHEBI:57287"/>
        <dbReference type="ChEBI" id="CHEBI:57379"/>
        <dbReference type="ChEBI" id="CHEBI:58299"/>
        <dbReference type="EC" id="2.3.1.50"/>
    </reaction>
</comment>